<gene>
    <name evidence="4" type="ORF">HD601_004071</name>
</gene>
<dbReference type="InterPro" id="IPR045079">
    <property type="entry name" value="Oxoprolinase-like"/>
</dbReference>
<reference evidence="4 5" key="1">
    <citation type="submission" date="2020-08" db="EMBL/GenBank/DDBJ databases">
        <title>Sequencing the genomes of 1000 actinobacteria strains.</title>
        <authorList>
            <person name="Klenk H.-P."/>
        </authorList>
    </citation>
    <scope>NUCLEOTIDE SEQUENCE [LARGE SCALE GENOMIC DNA]</scope>
    <source>
        <strain evidence="4 5">DSM 102122</strain>
    </source>
</reference>
<dbReference type="PANTHER" id="PTHR11365:SF23">
    <property type="entry name" value="HYPOTHETICAL 5-OXOPROLINASE (EUROFUNG)-RELATED"/>
    <property type="match status" value="1"/>
</dbReference>
<dbReference type="GO" id="GO:0047423">
    <property type="term" value="F:N-methylhydantoinase (ATP-hydrolyzing) activity"/>
    <property type="evidence" value="ECO:0007669"/>
    <property type="project" value="UniProtKB-EC"/>
</dbReference>
<proteinExistence type="predicted"/>
<dbReference type="InterPro" id="IPR049517">
    <property type="entry name" value="ACX-like_C"/>
</dbReference>
<keyword evidence="4" id="KW-0378">Hydrolase</keyword>
<dbReference type="PANTHER" id="PTHR11365">
    <property type="entry name" value="5-OXOPROLINASE RELATED"/>
    <property type="match status" value="1"/>
</dbReference>
<dbReference type="GO" id="GO:0017168">
    <property type="term" value="F:5-oxoprolinase (ATP-hydrolyzing) activity"/>
    <property type="evidence" value="ECO:0007669"/>
    <property type="project" value="TreeGrafter"/>
</dbReference>
<evidence type="ECO:0000313" key="5">
    <source>
        <dbReference type="Proteomes" id="UP000542813"/>
    </source>
</evidence>
<dbReference type="AlphaFoldDB" id="A0A7W9GTJ4"/>
<comment type="caution">
    <text evidence="4">The sequence shown here is derived from an EMBL/GenBank/DDBJ whole genome shotgun (WGS) entry which is preliminary data.</text>
</comment>
<name>A0A7W9GTJ4_9ACTN</name>
<dbReference type="InterPro" id="IPR008040">
    <property type="entry name" value="Hydant_A_N"/>
</dbReference>
<dbReference type="Pfam" id="PF19278">
    <property type="entry name" value="Hydant_A_C"/>
    <property type="match status" value="1"/>
</dbReference>
<evidence type="ECO:0000313" key="4">
    <source>
        <dbReference type="EMBL" id="MBB5789496.1"/>
    </source>
</evidence>
<dbReference type="EC" id="3.5.2.14" evidence="4"/>
<dbReference type="InterPro" id="IPR002821">
    <property type="entry name" value="Hydantoinase_A"/>
</dbReference>
<dbReference type="EMBL" id="JACHMM010000001">
    <property type="protein sequence ID" value="MBB5789496.1"/>
    <property type="molecule type" value="Genomic_DNA"/>
</dbReference>
<organism evidence="4 5">
    <name type="scientific">Jiangella mangrovi</name>
    <dbReference type="NCBI Taxonomy" id="1524084"/>
    <lineage>
        <taxon>Bacteria</taxon>
        <taxon>Bacillati</taxon>
        <taxon>Actinomycetota</taxon>
        <taxon>Actinomycetes</taxon>
        <taxon>Jiangellales</taxon>
        <taxon>Jiangellaceae</taxon>
        <taxon>Jiangella</taxon>
    </lineage>
</organism>
<evidence type="ECO:0000259" key="2">
    <source>
        <dbReference type="Pfam" id="PF05378"/>
    </source>
</evidence>
<keyword evidence="5" id="KW-1185">Reference proteome</keyword>
<evidence type="ECO:0000259" key="1">
    <source>
        <dbReference type="Pfam" id="PF01968"/>
    </source>
</evidence>
<dbReference type="GO" id="GO:0005829">
    <property type="term" value="C:cytosol"/>
    <property type="evidence" value="ECO:0007669"/>
    <property type="project" value="TreeGrafter"/>
</dbReference>
<feature type="domain" description="Hydantoinase A/oxoprolinase" evidence="1">
    <location>
        <begin position="219"/>
        <end position="503"/>
    </location>
</feature>
<accession>A0A7W9GTJ4</accession>
<dbReference type="Proteomes" id="UP000542813">
    <property type="component" value="Unassembled WGS sequence"/>
</dbReference>
<dbReference type="Pfam" id="PF01968">
    <property type="entry name" value="Hydantoinase_A"/>
    <property type="match status" value="1"/>
</dbReference>
<dbReference type="GO" id="GO:0006749">
    <property type="term" value="P:glutathione metabolic process"/>
    <property type="evidence" value="ECO:0007669"/>
    <property type="project" value="TreeGrafter"/>
</dbReference>
<dbReference type="Pfam" id="PF05378">
    <property type="entry name" value="Hydant_A_N"/>
    <property type="match status" value="1"/>
</dbReference>
<protein>
    <submittedName>
        <fullName evidence="4">N-methylhydantoinase A</fullName>
        <ecNumber evidence="4">3.5.2.14</ecNumber>
    </submittedName>
</protein>
<dbReference type="RefSeq" id="WP_184824913.1">
    <property type="nucleotide sequence ID" value="NZ_JACHMM010000001.1"/>
</dbReference>
<feature type="domain" description="Acetophenone carboxylase-like C-terminal" evidence="3">
    <location>
        <begin position="521"/>
        <end position="693"/>
    </location>
</feature>
<evidence type="ECO:0000259" key="3">
    <source>
        <dbReference type="Pfam" id="PF19278"/>
    </source>
</evidence>
<sequence>MDTGLTVGIDIGGTFTDVVALGADGTLTTTKAATTPGALEEGVLTGVADLAAAHGQSVEEFLGRVRYVKHGSTVATNALLTGRGVRVGLLTTAGFEDTPLIMRAVGRVDGLSDEQIRHVASVTKPEPLVARQRILGVHERIDSQGKVVVPMRDEQVLAAAERLVTAEGAQALAISFLNSWANPVHERRAAELIRSSGVTRDVYLSTGHELSQRAGEYARTNSAVANSSVGPVVNTYLRRLNDRLRADGFTGAFLIMQGNGGLADWQSIRPIDMLQSGPAGGMRASQVFAGRLGHTQVLTGDMGGTSFDVGLVVNGSFGYADEPVFDRYRLALPLADVKSIGAGGGTIARYDDGAGLRVGPDSAGSDPGPACYGRGGELPTVTDTNVIIGVIDPENFLGGRQTLDRDRAFAALEEHVARPMGRDIQEAAAGILQVTDNRLGDILRREVVQSGYLPEDFVIYSFGGAGGAHAAQYARILGVHRVYVFRQASVFSALGIAMADIVSTRVASCKLLLTQSLQQVVGRVDELREELVHTVRGSLSDLGDTAADDLDFEMFLGMRFLRQSSHVEVAYPVELLESRDVDGLERAFRTKYTAMYGEGTDGAREDIEVSSIRLDAIHRVPKPLIVPPPAAGGPAERRSRVVHLAGGPAPVDVADLDSLTGGTWLAGPAVIEATDTTVLVPADSRAYVDDFRTVVVHVGTCPDSCGAAAGDETGAN</sequence>
<feature type="domain" description="Hydantoinase/oxoprolinase N-terminal" evidence="2">
    <location>
        <begin position="7"/>
        <end position="195"/>
    </location>
</feature>